<evidence type="ECO:0000256" key="5">
    <source>
        <dbReference type="ARBA" id="ARBA00022989"/>
    </source>
</evidence>
<evidence type="ECO:0000256" key="4">
    <source>
        <dbReference type="ARBA" id="ARBA00022692"/>
    </source>
</evidence>
<evidence type="ECO:0000256" key="1">
    <source>
        <dbReference type="ARBA" id="ARBA00004651"/>
    </source>
</evidence>
<evidence type="ECO:0000313" key="10">
    <source>
        <dbReference type="Proteomes" id="UP001589896"/>
    </source>
</evidence>
<dbReference type="InterPro" id="IPR018076">
    <property type="entry name" value="T2SS_GspF_dom"/>
</dbReference>
<feature type="domain" description="Type II secretion system protein GspF" evidence="8">
    <location>
        <begin position="77"/>
        <end position="199"/>
    </location>
</feature>
<dbReference type="Proteomes" id="UP001589896">
    <property type="component" value="Unassembled WGS sequence"/>
</dbReference>
<gene>
    <name evidence="9" type="ORF">ACFFGH_23025</name>
</gene>
<keyword evidence="5 7" id="KW-1133">Transmembrane helix</keyword>
<evidence type="ECO:0000256" key="7">
    <source>
        <dbReference type="SAM" id="Phobius"/>
    </source>
</evidence>
<proteinExistence type="inferred from homology"/>
<organism evidence="9 10">
    <name type="scientific">Lysobacter korlensis</name>
    <dbReference type="NCBI Taxonomy" id="553636"/>
    <lineage>
        <taxon>Bacteria</taxon>
        <taxon>Pseudomonadati</taxon>
        <taxon>Pseudomonadota</taxon>
        <taxon>Gammaproteobacteria</taxon>
        <taxon>Lysobacterales</taxon>
        <taxon>Lysobacteraceae</taxon>
        <taxon>Lysobacter</taxon>
    </lineage>
</organism>
<dbReference type="EMBL" id="JBHLTG010000006">
    <property type="protein sequence ID" value="MFC0680715.1"/>
    <property type="molecule type" value="Genomic_DNA"/>
</dbReference>
<evidence type="ECO:0000256" key="2">
    <source>
        <dbReference type="ARBA" id="ARBA00005745"/>
    </source>
</evidence>
<dbReference type="PANTHER" id="PTHR30012:SF0">
    <property type="entry name" value="TYPE II SECRETION SYSTEM PROTEIN F-RELATED"/>
    <property type="match status" value="1"/>
</dbReference>
<feature type="transmembrane region" description="Helical" evidence="7">
    <location>
        <begin position="382"/>
        <end position="406"/>
    </location>
</feature>
<feature type="transmembrane region" description="Helical" evidence="7">
    <location>
        <begin position="176"/>
        <end position="198"/>
    </location>
</feature>
<feature type="transmembrane region" description="Helical" evidence="7">
    <location>
        <begin position="218"/>
        <end position="244"/>
    </location>
</feature>
<accession>A0ABV6RUR2</accession>
<dbReference type="RefSeq" id="WP_386672712.1">
    <property type="nucleotide sequence ID" value="NZ_JBHLTG010000006.1"/>
</dbReference>
<protein>
    <submittedName>
        <fullName evidence="9">Type II secretion system F family protein</fullName>
    </submittedName>
</protein>
<dbReference type="Gene3D" id="1.20.81.30">
    <property type="entry name" value="Type II secretion system (T2SS), domain F"/>
    <property type="match status" value="2"/>
</dbReference>
<comment type="subcellular location">
    <subcellularLocation>
        <location evidence="1">Cell membrane</location>
        <topology evidence="1">Multi-pass membrane protein</topology>
    </subcellularLocation>
</comment>
<dbReference type="PRINTS" id="PR00812">
    <property type="entry name" value="BCTERIALGSPF"/>
</dbReference>
<feature type="domain" description="Type II secretion system protein GspF" evidence="8">
    <location>
        <begin position="279"/>
        <end position="401"/>
    </location>
</feature>
<dbReference type="PANTHER" id="PTHR30012">
    <property type="entry name" value="GENERAL SECRETION PATHWAY PROTEIN"/>
    <property type="match status" value="1"/>
</dbReference>
<comment type="similarity">
    <text evidence="2">Belongs to the GSP F family.</text>
</comment>
<keyword evidence="4 7" id="KW-0812">Transmembrane</keyword>
<dbReference type="InterPro" id="IPR042094">
    <property type="entry name" value="T2SS_GspF_sf"/>
</dbReference>
<comment type="caution">
    <text evidence="9">The sequence shown here is derived from an EMBL/GenBank/DDBJ whole genome shotgun (WGS) entry which is preliminary data.</text>
</comment>
<evidence type="ECO:0000256" key="3">
    <source>
        <dbReference type="ARBA" id="ARBA00022475"/>
    </source>
</evidence>
<name>A0ABV6RUR2_9GAMM</name>
<dbReference type="Pfam" id="PF00482">
    <property type="entry name" value="T2SSF"/>
    <property type="match status" value="2"/>
</dbReference>
<dbReference type="InterPro" id="IPR003004">
    <property type="entry name" value="GspF/PilC"/>
</dbReference>
<keyword evidence="6 7" id="KW-0472">Membrane</keyword>
<evidence type="ECO:0000256" key="6">
    <source>
        <dbReference type="ARBA" id="ARBA00023136"/>
    </source>
</evidence>
<evidence type="ECO:0000259" key="8">
    <source>
        <dbReference type="Pfam" id="PF00482"/>
    </source>
</evidence>
<keyword evidence="3" id="KW-1003">Cell membrane</keyword>
<keyword evidence="10" id="KW-1185">Reference proteome</keyword>
<evidence type="ECO:0000313" key="9">
    <source>
        <dbReference type="EMBL" id="MFC0680715.1"/>
    </source>
</evidence>
<sequence length="410" mass="44335">MTATIQSFAYRGRNTAGKLVKGKVDAPSESSVAARLRGMGIAPLAIEEAKPGTGINREINLKFLEKRVGLKDLAVMSRQMATMIASGLALLRTLRILAEQTENKKLAATLDAVRADVEAGRSLSDALAKHPDDFPPLMISLVRGGETGGFLEQALESVAENYEKEVKLRATIKSALTYPVAVLGMAVLAVIGMLIFIVPVFQGMFEGLGGELPLPTQFLVWLSGLMIWLGPLLLVAAVAFSFWWRANRNSPDVRKVWEPALLKLPVFGSLFRKVAIARFSRNFSTMLASGVPILQALSVVGDTSGNWVVEQALMKVQESVRKGNSVAAPLAQEPVFPPMVTQMVAVGEDSGTLEQMLAKVADFYDDEVLSTTEQLTALIEPIMIAFIGVVIGGMIVALYMPVFSIFQQVQ</sequence>
<reference evidence="9 10" key="1">
    <citation type="submission" date="2024-09" db="EMBL/GenBank/DDBJ databases">
        <authorList>
            <person name="Sun Q."/>
            <person name="Mori K."/>
        </authorList>
    </citation>
    <scope>NUCLEOTIDE SEQUENCE [LARGE SCALE GENOMIC DNA]</scope>
    <source>
        <strain evidence="9 10">KCTC 23076</strain>
    </source>
</reference>